<sequence>MSTSTNRNIEPFEVNTHSDSSNKSNDTDTIKAQTQISSPTHLTAGQNGLSPAPPSPVSDAEMPPSPQAPQATRRTLLRLERMKEDLDMFTASVTELKMMHFVFAADPDFSSLPLGSLNTVIQRMENNLSSAKRTLNELLSTVSHPVLGLDIEARYARLTHLDNEVGEYFRVVEEDLPQILRELDRLEDIEKNKKRTTMSTPSTTNTRSNQNLEVNNNNDISDTPMTILQDDNLDSFDQSNPALPPPSFLSDE</sequence>
<name>A0A197K179_9FUNG</name>
<dbReference type="EMBL" id="KV442036">
    <property type="protein sequence ID" value="OAQ30219.1"/>
    <property type="molecule type" value="Genomic_DNA"/>
</dbReference>
<keyword evidence="4" id="KW-1185">Reference proteome</keyword>
<evidence type="ECO:0000313" key="3">
    <source>
        <dbReference type="EMBL" id="OAQ30219.1"/>
    </source>
</evidence>
<evidence type="ECO:0000313" key="4">
    <source>
        <dbReference type="Proteomes" id="UP000078512"/>
    </source>
</evidence>
<organism evidence="3 4">
    <name type="scientific">Linnemannia elongata AG-77</name>
    <dbReference type="NCBI Taxonomy" id="1314771"/>
    <lineage>
        <taxon>Eukaryota</taxon>
        <taxon>Fungi</taxon>
        <taxon>Fungi incertae sedis</taxon>
        <taxon>Mucoromycota</taxon>
        <taxon>Mortierellomycotina</taxon>
        <taxon>Mortierellomycetes</taxon>
        <taxon>Mortierellales</taxon>
        <taxon>Mortierellaceae</taxon>
        <taxon>Linnemannia</taxon>
    </lineage>
</organism>
<feature type="compositionally biased region" description="Low complexity" evidence="2">
    <location>
        <begin position="15"/>
        <end position="24"/>
    </location>
</feature>
<feature type="region of interest" description="Disordered" evidence="2">
    <location>
        <begin position="191"/>
        <end position="252"/>
    </location>
</feature>
<dbReference type="AlphaFoldDB" id="A0A197K179"/>
<feature type="compositionally biased region" description="Low complexity" evidence="2">
    <location>
        <begin position="197"/>
        <end position="211"/>
    </location>
</feature>
<accession>A0A197K179</accession>
<feature type="compositionally biased region" description="Polar residues" evidence="2">
    <location>
        <begin position="212"/>
        <end position="226"/>
    </location>
</feature>
<dbReference type="Proteomes" id="UP000078512">
    <property type="component" value="Unassembled WGS sequence"/>
</dbReference>
<feature type="compositionally biased region" description="Polar residues" evidence="2">
    <location>
        <begin position="30"/>
        <end position="49"/>
    </location>
</feature>
<evidence type="ECO:0000256" key="2">
    <source>
        <dbReference type="SAM" id="MobiDB-lite"/>
    </source>
</evidence>
<protein>
    <submittedName>
        <fullName evidence="3">Uncharacterized protein</fullName>
    </submittedName>
</protein>
<keyword evidence="1" id="KW-0175">Coiled coil</keyword>
<gene>
    <name evidence="3" type="ORF">K457DRAFT_18573</name>
</gene>
<reference evidence="3 4" key="1">
    <citation type="submission" date="2016-05" db="EMBL/GenBank/DDBJ databases">
        <title>Genome sequencing reveals origins of a unique bacterial endosymbiosis in the earliest lineages of terrestrial Fungi.</title>
        <authorList>
            <consortium name="DOE Joint Genome Institute"/>
            <person name="Uehling J."/>
            <person name="Gryganskyi A."/>
            <person name="Hameed K."/>
            <person name="Tschaplinski T."/>
            <person name="Misztal P."/>
            <person name="Wu S."/>
            <person name="Desiro A."/>
            <person name="Vande Pol N."/>
            <person name="Du Z.-Y."/>
            <person name="Zienkiewicz A."/>
            <person name="Zienkiewicz K."/>
            <person name="Morin E."/>
            <person name="Tisserant E."/>
            <person name="Splivallo R."/>
            <person name="Hainaut M."/>
            <person name="Henrissat B."/>
            <person name="Ohm R."/>
            <person name="Kuo A."/>
            <person name="Yan J."/>
            <person name="Lipzen A."/>
            <person name="Nolan M."/>
            <person name="Labutti K."/>
            <person name="Barry K."/>
            <person name="Goldstein A."/>
            <person name="Labbe J."/>
            <person name="Schadt C."/>
            <person name="Tuskan G."/>
            <person name="Grigoriev I."/>
            <person name="Martin F."/>
            <person name="Vilgalys R."/>
            <person name="Bonito G."/>
        </authorList>
    </citation>
    <scope>NUCLEOTIDE SEQUENCE [LARGE SCALE GENOMIC DNA]</scope>
    <source>
        <strain evidence="3 4">AG-77</strain>
    </source>
</reference>
<feature type="compositionally biased region" description="Pro residues" evidence="2">
    <location>
        <begin position="242"/>
        <end position="252"/>
    </location>
</feature>
<evidence type="ECO:0000256" key="1">
    <source>
        <dbReference type="SAM" id="Coils"/>
    </source>
</evidence>
<feature type="coiled-coil region" evidence="1">
    <location>
        <begin position="114"/>
        <end position="141"/>
    </location>
</feature>
<proteinExistence type="predicted"/>
<feature type="region of interest" description="Disordered" evidence="2">
    <location>
        <begin position="1"/>
        <end position="71"/>
    </location>
</feature>